<gene>
    <name evidence="1" type="ORF">CBE74_04595</name>
</gene>
<sequence length="122" mass="13827">MIERLYVEAARAYWGEAQSGPRIHSPAFTNHSSWSVDIRVSLADGRSLVIEYDGAYWHKDKGPVDRIKSIDLLRDGHIVVRLREAPLHSLEIDDPDYHELTVYSGAKDPSRDVQMIAQLTQG</sequence>
<accession>A0A7U5K885</accession>
<proteinExistence type="predicted"/>
<protein>
    <recommendedName>
        <fullName evidence="2">DUF559 domain-containing protein</fullName>
    </recommendedName>
</protein>
<dbReference type="KEGG" id="csil:CBE74_04595"/>
<reference evidence="1" key="3">
    <citation type="journal article" date="2020" name="Antonie Van Leeuwenhoek">
        <title>Phylogenomic characterisation of a novel corynebacterial species pathogenic to animals.</title>
        <authorList>
            <person name="Moller J."/>
            <person name="Musella L."/>
            <person name="Melnikov V."/>
            <person name="Geissdorfer W."/>
            <person name="Burkovski A."/>
            <person name="Sangal V."/>
        </authorList>
    </citation>
    <scope>NUCLEOTIDE SEQUENCE</scope>
    <source>
        <strain evidence="1">PO100/5</strain>
    </source>
</reference>
<evidence type="ECO:0000313" key="1">
    <source>
        <dbReference type="EMBL" id="ARU45894.1"/>
    </source>
</evidence>
<reference evidence="1" key="5">
    <citation type="journal article" date="2020" name="PLoS ONE">
        <title>Taxonomic classification of strain PO100/5 shows a broader geographic distribution and genetic markers of the recently described Corynebacterium silvaticum.</title>
        <authorList>
            <person name="Viana M.V.C."/>
            <person name="Profeta R."/>
            <person name="da Silva A.L."/>
            <person name="Hurtado R."/>
            <person name="Cerqueira J.C."/>
            <person name="Ribeiro B.F.S."/>
            <person name="Almeida M.O."/>
            <person name="Morais-Rodrigues F."/>
            <person name="Soares S.C."/>
            <person name="Oliveira M."/>
            <person name="Tavares L."/>
            <person name="Figueiredo H."/>
            <person name="Wattam A.R."/>
            <person name="Barh D."/>
            <person name="Ghosh P."/>
            <person name="Silva A."/>
            <person name="Azevedo V."/>
        </authorList>
    </citation>
    <scope>NUCLEOTIDE SEQUENCE</scope>
    <source>
        <strain evidence="1">PO100/5</strain>
    </source>
</reference>
<dbReference type="AlphaFoldDB" id="A0A7U5K885"/>
<organism evidence="1">
    <name type="scientific">Corynebacterium silvaticum</name>
    <dbReference type="NCBI Taxonomy" id="2320431"/>
    <lineage>
        <taxon>Bacteria</taxon>
        <taxon>Bacillati</taxon>
        <taxon>Actinomycetota</taxon>
        <taxon>Actinomycetes</taxon>
        <taxon>Mycobacteriales</taxon>
        <taxon>Corynebacteriaceae</taxon>
        <taxon>Corynebacterium</taxon>
    </lineage>
</organism>
<reference evidence="1" key="1">
    <citation type="journal article" date="2014" name="BMC Vet. Res.">
        <title>First report of Corynebacterium pseudotuberculosis from caseous lymphadenitis lesions in Black Alentejano pig (Sus scrofa domesticus).</title>
        <authorList>
            <person name="Oliveira M."/>
            <person name="Barroco C."/>
            <person name="Mottola C."/>
            <person name="Santos R."/>
            <person name="Lemsaddek A."/>
            <person name="Tavares L."/>
            <person name="Semedo-Lemsaddek T."/>
        </authorList>
    </citation>
    <scope>NUCLEOTIDE SEQUENCE [LARGE SCALE GENOMIC DNA]</scope>
    <source>
        <strain evidence="1">PO100/5</strain>
    </source>
</reference>
<reference evidence="1" key="4">
    <citation type="journal article" date="2020" name="Int. J. Syst. Evol. Microbiol.">
        <title>Corynebacterium silvaticum sp. nov., a unique group of NTTB corynebacteria in wild boar and roe deer.</title>
        <authorList>
            <person name="Dangel A."/>
            <person name="Berger A."/>
            <person name="Rau J."/>
            <person name="Eisenberg T."/>
            <person name="Kampfer P."/>
            <person name="Margos G."/>
            <person name="Contzen M."/>
            <person name="Busse H.J."/>
            <person name="Konrad R."/>
            <person name="Peters M."/>
            <person name="Sting R."/>
            <person name="Sing A."/>
        </authorList>
    </citation>
    <scope>NUCLEOTIDE SEQUENCE</scope>
    <source>
        <strain evidence="1">PO100/5</strain>
    </source>
</reference>
<dbReference type="EMBL" id="CP021417">
    <property type="protein sequence ID" value="ARU45894.1"/>
    <property type="molecule type" value="Genomic_DNA"/>
</dbReference>
<reference evidence="1" key="2">
    <citation type="submission" date="2017-05" db="EMBL/GenBank/DDBJ databases">
        <authorList>
            <person name="Oliveira G."/>
            <person name="Souza T."/>
            <person name="Jamal S."/>
            <person name="Jaiswal A."/>
            <person name="Lima A."/>
            <person name="Gomide A."/>
            <person name="FIgueiredo H."/>
            <person name="Vasco V."/>
        </authorList>
    </citation>
    <scope>NUCLEOTIDE SEQUENCE</scope>
    <source>
        <strain evidence="1">PO100/5</strain>
    </source>
</reference>
<dbReference type="Gene3D" id="3.40.960.10">
    <property type="entry name" value="VSR Endonuclease"/>
    <property type="match status" value="1"/>
</dbReference>
<evidence type="ECO:0008006" key="2">
    <source>
        <dbReference type="Google" id="ProtNLM"/>
    </source>
</evidence>
<name>A0A7U5K885_9CORY</name>